<sequence>MRCSSKSTELTRIVSREGSNTSNSTHPFRLQDLPVDIFFIIIKHLELCDLFLLSQTSGAMRYFAKRDWEAEMHNKSLKYKLDFLSGLAYALPDRWVYGYSVGLCEVDPHDVPAASPFPWDDDMLPEWRGSYKLQPHHVQLALKYERLGGVGSYIKYTAAPGTIDDCFHLLESWEMNANNTLAFNHGWNTPILFDVCPHTYILGRAMKDPCYNTGLYDWFLYGEYVEGISPRPPPKSPPGRRRIGACAFCCTTYSFLIIGAEHIEVKALHDYGSFKTPDDNLWRRRYSNQFRPTDVSPFIGFRIRIYPFHGLMDFQLENLDDSTDVGRLDKYHIERFAKPEFGRLTYLSVARKSVDTE</sequence>
<evidence type="ECO:0000313" key="2">
    <source>
        <dbReference type="EMBL" id="KAH7241552.1"/>
    </source>
</evidence>
<evidence type="ECO:0000259" key="1">
    <source>
        <dbReference type="PROSITE" id="PS50181"/>
    </source>
</evidence>
<dbReference type="OrthoDB" id="3766406at2759"/>
<dbReference type="Pfam" id="PF00646">
    <property type="entry name" value="F-box"/>
    <property type="match status" value="1"/>
</dbReference>
<evidence type="ECO:0000313" key="3">
    <source>
        <dbReference type="Proteomes" id="UP000813427"/>
    </source>
</evidence>
<feature type="domain" description="F-box" evidence="1">
    <location>
        <begin position="27"/>
        <end position="71"/>
    </location>
</feature>
<protein>
    <recommendedName>
        <fullName evidence="1">F-box domain-containing protein</fullName>
    </recommendedName>
</protein>
<dbReference type="PROSITE" id="PS50181">
    <property type="entry name" value="FBOX"/>
    <property type="match status" value="1"/>
</dbReference>
<dbReference type="SUPFAM" id="SSF81383">
    <property type="entry name" value="F-box domain"/>
    <property type="match status" value="1"/>
</dbReference>
<organism evidence="2 3">
    <name type="scientific">Fusarium tricinctum</name>
    <dbReference type="NCBI Taxonomy" id="61284"/>
    <lineage>
        <taxon>Eukaryota</taxon>
        <taxon>Fungi</taxon>
        <taxon>Dikarya</taxon>
        <taxon>Ascomycota</taxon>
        <taxon>Pezizomycotina</taxon>
        <taxon>Sordariomycetes</taxon>
        <taxon>Hypocreomycetidae</taxon>
        <taxon>Hypocreales</taxon>
        <taxon>Nectriaceae</taxon>
        <taxon>Fusarium</taxon>
        <taxon>Fusarium tricinctum species complex</taxon>
    </lineage>
</organism>
<dbReference type="AlphaFoldDB" id="A0A8K0RTK2"/>
<accession>A0A8K0RTK2</accession>
<keyword evidence="3" id="KW-1185">Reference proteome</keyword>
<proteinExistence type="predicted"/>
<name>A0A8K0RTK2_9HYPO</name>
<reference evidence="2" key="1">
    <citation type="journal article" date="2021" name="Nat. Commun.">
        <title>Genetic determinants of endophytism in the Arabidopsis root mycobiome.</title>
        <authorList>
            <person name="Mesny F."/>
            <person name="Miyauchi S."/>
            <person name="Thiergart T."/>
            <person name="Pickel B."/>
            <person name="Atanasova L."/>
            <person name="Karlsson M."/>
            <person name="Huettel B."/>
            <person name="Barry K.W."/>
            <person name="Haridas S."/>
            <person name="Chen C."/>
            <person name="Bauer D."/>
            <person name="Andreopoulos W."/>
            <person name="Pangilinan J."/>
            <person name="LaButti K."/>
            <person name="Riley R."/>
            <person name="Lipzen A."/>
            <person name="Clum A."/>
            <person name="Drula E."/>
            <person name="Henrissat B."/>
            <person name="Kohler A."/>
            <person name="Grigoriev I.V."/>
            <person name="Martin F.M."/>
            <person name="Hacquard S."/>
        </authorList>
    </citation>
    <scope>NUCLEOTIDE SEQUENCE</scope>
    <source>
        <strain evidence="2">MPI-SDFR-AT-0068</strain>
    </source>
</reference>
<gene>
    <name evidence="2" type="ORF">BKA59DRAFT_456144</name>
</gene>
<comment type="caution">
    <text evidence="2">The sequence shown here is derived from an EMBL/GenBank/DDBJ whole genome shotgun (WGS) entry which is preliminary data.</text>
</comment>
<dbReference type="Proteomes" id="UP000813427">
    <property type="component" value="Unassembled WGS sequence"/>
</dbReference>
<dbReference type="EMBL" id="JAGPXF010000005">
    <property type="protein sequence ID" value="KAH7241552.1"/>
    <property type="molecule type" value="Genomic_DNA"/>
</dbReference>
<dbReference type="InterPro" id="IPR036047">
    <property type="entry name" value="F-box-like_dom_sf"/>
</dbReference>
<dbReference type="InterPro" id="IPR001810">
    <property type="entry name" value="F-box_dom"/>
</dbReference>